<name>A0A8S5MMY5_9CAUD</name>
<proteinExistence type="predicted"/>
<reference evidence="1" key="1">
    <citation type="journal article" date="2021" name="Proc. Natl. Acad. Sci. U.S.A.">
        <title>A Catalog of Tens of Thousands of Viruses from Human Metagenomes Reveals Hidden Associations with Chronic Diseases.</title>
        <authorList>
            <person name="Tisza M.J."/>
            <person name="Buck C.B."/>
        </authorList>
    </citation>
    <scope>NUCLEOTIDE SEQUENCE</scope>
    <source>
        <strain evidence="1">CtCIj3</strain>
    </source>
</reference>
<organism evidence="1">
    <name type="scientific">Siphoviridae sp. ctCIj3</name>
    <dbReference type="NCBI Taxonomy" id="2826192"/>
    <lineage>
        <taxon>Viruses</taxon>
        <taxon>Duplodnaviria</taxon>
        <taxon>Heunggongvirae</taxon>
        <taxon>Uroviricota</taxon>
        <taxon>Caudoviricetes</taxon>
    </lineage>
</organism>
<accession>A0A8S5MMY5</accession>
<dbReference type="EMBL" id="BK014936">
    <property type="protein sequence ID" value="DAD83415.1"/>
    <property type="molecule type" value="Genomic_DNA"/>
</dbReference>
<evidence type="ECO:0000313" key="1">
    <source>
        <dbReference type="EMBL" id="DAD83415.1"/>
    </source>
</evidence>
<protein>
    <submittedName>
        <fullName evidence="1">Uncharacterized protein</fullName>
    </submittedName>
</protein>
<sequence>MCLIISDKNSYFSRGIGISRRYRNKIISSCLPPNQGRRHYIIRGYILRW</sequence>